<name>D6YSN0_WADCW</name>
<dbReference type="HOGENOM" id="CLU_379440_0_0_0"/>
<evidence type="ECO:0000256" key="1">
    <source>
        <dbReference type="SAM" id="Coils"/>
    </source>
</evidence>
<feature type="coiled-coil region" evidence="1">
    <location>
        <begin position="595"/>
        <end position="622"/>
    </location>
</feature>
<keyword evidence="3" id="KW-1185">Reference proteome</keyword>
<gene>
    <name evidence="2" type="ordered locus">wcw_1734</name>
</gene>
<dbReference type="Proteomes" id="UP000001505">
    <property type="component" value="Chromosome"/>
</dbReference>
<evidence type="ECO:0000313" key="2">
    <source>
        <dbReference type="EMBL" id="ADI39075.1"/>
    </source>
</evidence>
<protein>
    <submittedName>
        <fullName evidence="2">Uncharacterized protein</fullName>
    </submittedName>
</protein>
<keyword evidence="1" id="KW-0175">Coiled coil</keyword>
<dbReference type="STRING" id="716544.wcw_1734"/>
<sequence>MFTSPINSPFGSYPQPFATTNSLASLVNQLFSTPENAKEILASYMGNGVMDELLSEIWNRPLQSDEAKLHLIEKVAPHLSFVKSMTTLFEKDSLTALFITASLPSNQRKWDVLDSLLKDQTGYQTLLECWQLLVSSTWEDDALKQEPLELLFADLSEEERWQLFRLCCEQCSPSEQGQLCILLATPSYQAEFTSAWDDVFDSNPEIDTKLHQLICSMIANHRGNSLVPPILFHLLSPEDKNNDFGKTAFENLDQFTDREQGIILSSLLPLSLSDLIKDFDPMADRGVLISQMEKILSFSESAEEKTKTVGIYLELIDDEETLIAWMTELQDRFSPAALYLWPALPNNLFAFVITDPATVSLRSNLMRIATLTKANDLPELVSYCLKNTEKIEHLFSICTLDIVSQDQMQIENETFGRWMTFSDFANIIQTGINTGNLSEQLNQIKEDFQKLPPLLLALGMTFPSHQAWIAKAALYCTDEQLEAIASLLSVDDMEILDRFAESLMTDQFKLTLKHLTSKTLEAFAKHKTAACTALLQDIQQVHRETQARLNDLESHEQLPETEVLDDLLVILGKQTGKIMQFSHKTLNDLVDRCLSEKFGQEIANLQRQSKAYEADLKFFFQRIDKMRSSLPIPQKINLDDLPKNLLAFAKAATWQETGIFSEKDLQHLGYTGEEASSLEKYLSQPELLKIWKIFISKGLGNISSLIDSCVAEPEELFNLADIAKKLVIEF</sequence>
<evidence type="ECO:0000313" key="3">
    <source>
        <dbReference type="Proteomes" id="UP000001505"/>
    </source>
</evidence>
<reference evidence="2 3" key="1">
    <citation type="journal article" date="2010" name="PLoS ONE">
        <title>The Waddlia genome: a window into chlamydial biology.</title>
        <authorList>
            <person name="Bertelli C."/>
            <person name="Collyn F."/>
            <person name="Croxatto A."/>
            <person name="Ruckert C."/>
            <person name="Polkinghorne A."/>
            <person name="Kebbi-Beghdadi C."/>
            <person name="Goesmann A."/>
            <person name="Vaughan L."/>
            <person name="Greub G."/>
        </authorList>
    </citation>
    <scope>NUCLEOTIDE SEQUENCE [LARGE SCALE GENOMIC DNA]</scope>
    <source>
        <strain evidence="3">ATCC VR-1470 / WSU 86-1044</strain>
    </source>
</reference>
<proteinExistence type="predicted"/>
<dbReference type="KEGG" id="wch:wcw_1734"/>
<organism evidence="2 3">
    <name type="scientific">Waddlia chondrophila (strain ATCC VR-1470 / WSU 86-1044)</name>
    <dbReference type="NCBI Taxonomy" id="716544"/>
    <lineage>
        <taxon>Bacteria</taxon>
        <taxon>Pseudomonadati</taxon>
        <taxon>Chlamydiota</taxon>
        <taxon>Chlamydiia</taxon>
        <taxon>Parachlamydiales</taxon>
        <taxon>Waddliaceae</taxon>
        <taxon>Waddlia</taxon>
    </lineage>
</organism>
<dbReference type="AlphaFoldDB" id="D6YSN0"/>
<dbReference type="EMBL" id="CP001928">
    <property type="protein sequence ID" value="ADI39075.1"/>
    <property type="molecule type" value="Genomic_DNA"/>
</dbReference>
<accession>D6YSN0</accession>
<dbReference type="RefSeq" id="WP_013182779.1">
    <property type="nucleotide sequence ID" value="NC_014225.1"/>
</dbReference>